<evidence type="ECO:0000313" key="3">
    <source>
        <dbReference type="EMBL" id="KAJ8275531.1"/>
    </source>
</evidence>
<dbReference type="OrthoDB" id="25840at2759"/>
<gene>
    <name evidence="3" type="ORF">COCON_G00072830</name>
</gene>
<feature type="region of interest" description="Disordered" evidence="1">
    <location>
        <begin position="153"/>
        <end position="224"/>
    </location>
</feature>
<dbReference type="SUPFAM" id="SSF49785">
    <property type="entry name" value="Galactose-binding domain-like"/>
    <property type="match status" value="1"/>
</dbReference>
<feature type="compositionally biased region" description="Basic residues" evidence="1">
    <location>
        <begin position="279"/>
        <end position="294"/>
    </location>
</feature>
<proteinExistence type="predicted"/>
<organism evidence="3 4">
    <name type="scientific">Conger conger</name>
    <name type="common">Conger eel</name>
    <name type="synonym">Muraena conger</name>
    <dbReference type="NCBI Taxonomy" id="82655"/>
    <lineage>
        <taxon>Eukaryota</taxon>
        <taxon>Metazoa</taxon>
        <taxon>Chordata</taxon>
        <taxon>Craniata</taxon>
        <taxon>Vertebrata</taxon>
        <taxon>Euteleostomi</taxon>
        <taxon>Actinopterygii</taxon>
        <taxon>Neopterygii</taxon>
        <taxon>Teleostei</taxon>
        <taxon>Anguilliformes</taxon>
        <taxon>Congridae</taxon>
        <taxon>Conger</taxon>
    </lineage>
</organism>
<feature type="compositionally biased region" description="Low complexity" evidence="1">
    <location>
        <begin position="243"/>
        <end position="259"/>
    </location>
</feature>
<dbReference type="GO" id="GO:0003684">
    <property type="term" value="F:damaged DNA binding"/>
    <property type="evidence" value="ECO:0007669"/>
    <property type="project" value="InterPro"/>
</dbReference>
<dbReference type="GO" id="GO:0005634">
    <property type="term" value="C:nucleus"/>
    <property type="evidence" value="ECO:0007669"/>
    <property type="project" value="InterPro"/>
</dbReference>
<feature type="region of interest" description="Disordered" evidence="1">
    <location>
        <begin position="238"/>
        <end position="323"/>
    </location>
</feature>
<dbReference type="PANTHER" id="PTHR11370">
    <property type="entry name" value="DNA-REPAIR PROTEIN XRCC1"/>
    <property type="match status" value="1"/>
</dbReference>
<dbReference type="Pfam" id="PF01834">
    <property type="entry name" value="XRCC1_N"/>
    <property type="match status" value="1"/>
</dbReference>
<evidence type="ECO:0000313" key="4">
    <source>
        <dbReference type="Proteomes" id="UP001152803"/>
    </source>
</evidence>
<dbReference type="EMBL" id="JAFJMO010000005">
    <property type="protein sequence ID" value="KAJ8275531.1"/>
    <property type="molecule type" value="Genomic_DNA"/>
</dbReference>
<feature type="domain" description="DNA-repair protein Xrcc1 N-terminal" evidence="2">
    <location>
        <begin position="1"/>
        <end position="150"/>
    </location>
</feature>
<feature type="region of interest" description="Disordered" evidence="1">
    <location>
        <begin position="355"/>
        <end position="378"/>
    </location>
</feature>
<dbReference type="PANTHER" id="PTHR11370:SF4">
    <property type="entry name" value="DNA-REPAIR PROTEIN XRCC1 N-TERMINAL DOMAIN-CONTAINING PROTEIN"/>
    <property type="match status" value="1"/>
</dbReference>
<dbReference type="Proteomes" id="UP001152803">
    <property type="component" value="Unassembled WGS sequence"/>
</dbReference>
<reference evidence="3" key="1">
    <citation type="journal article" date="2023" name="Science">
        <title>Genome structures resolve the early diversification of teleost fishes.</title>
        <authorList>
            <person name="Parey E."/>
            <person name="Louis A."/>
            <person name="Montfort J."/>
            <person name="Bouchez O."/>
            <person name="Roques C."/>
            <person name="Iampietro C."/>
            <person name="Lluch J."/>
            <person name="Castinel A."/>
            <person name="Donnadieu C."/>
            <person name="Desvignes T."/>
            <person name="Floi Bucao C."/>
            <person name="Jouanno E."/>
            <person name="Wen M."/>
            <person name="Mejri S."/>
            <person name="Dirks R."/>
            <person name="Jansen H."/>
            <person name="Henkel C."/>
            <person name="Chen W.J."/>
            <person name="Zahm M."/>
            <person name="Cabau C."/>
            <person name="Klopp C."/>
            <person name="Thompson A.W."/>
            <person name="Robinson-Rechavi M."/>
            <person name="Braasch I."/>
            <person name="Lecointre G."/>
            <person name="Bobe J."/>
            <person name="Postlethwait J.H."/>
            <person name="Berthelot C."/>
            <person name="Roest Crollius H."/>
            <person name="Guiguen Y."/>
        </authorList>
    </citation>
    <scope>NUCLEOTIDE SEQUENCE</scope>
    <source>
        <strain evidence="3">Concon-B</strain>
    </source>
</reference>
<evidence type="ECO:0000256" key="1">
    <source>
        <dbReference type="SAM" id="MobiDB-lite"/>
    </source>
</evidence>
<name>A0A9Q1DN21_CONCO</name>
<comment type="caution">
    <text evidence="3">The sequence shown here is derived from an EMBL/GenBank/DDBJ whole genome shotgun (WGS) entry which is preliminary data.</text>
</comment>
<evidence type="ECO:0000259" key="2">
    <source>
        <dbReference type="Pfam" id="PF01834"/>
    </source>
</evidence>
<dbReference type="GO" id="GO:0006284">
    <property type="term" value="P:base-excision repair"/>
    <property type="evidence" value="ECO:0007669"/>
    <property type="project" value="TreeGrafter"/>
</dbReference>
<accession>A0A9Q1DN21</accession>
<sequence>MAPVKIKDIVSFTSQDQKNCAENLCGTGEGGRPWLCSPQDRSGVLKVELQMERATAIGYIDVGNCGSAFIQIDVGRSSWPLERPYVTLLPTATLMSPTDSKQQKGRTGVRMFKRGDFLPAGVDELWDRVRVTCSQPFSRRAQFGLSFLRLRSPEGEDGAAGEQGAEGGQRTPEQQTSRVREWLSSPAVQRTFFGRGGEGGSPGRDRLGGAAEGSGRDGAGRDGAGLSRAARMVITAAQSGRRSLLPSPASPSNPTSPSSVQRRPTAVRPEGEASINPKKTSRPVKRKPVSRKRPQAPCWKKTRPAACEQSLSSSPPCSTAPPGASEDPETCCPLCGGYFSPEYLPQHASSCQGEEPDVELSFTPPYSPAHSSGGPAHSPALYAEQDLVPCPVCSFRFPSSQIHLHASSCGDPLEPQWSWVD</sequence>
<dbReference type="GO" id="GO:0000012">
    <property type="term" value="P:single strand break repair"/>
    <property type="evidence" value="ECO:0007669"/>
    <property type="project" value="InterPro"/>
</dbReference>
<dbReference type="InterPro" id="IPR002706">
    <property type="entry name" value="Xrcc1_N"/>
</dbReference>
<dbReference type="FunFam" id="2.60.120.260:FF:000025">
    <property type="entry name" value="DNA repair protein XRCC1 isoform X1"/>
    <property type="match status" value="1"/>
</dbReference>
<dbReference type="Gene3D" id="2.60.120.260">
    <property type="entry name" value="Galactose-binding domain-like"/>
    <property type="match status" value="1"/>
</dbReference>
<protein>
    <recommendedName>
        <fullName evidence="2">DNA-repair protein Xrcc1 N-terminal domain-containing protein</fullName>
    </recommendedName>
</protein>
<dbReference type="AlphaFoldDB" id="A0A9Q1DN21"/>
<keyword evidence="4" id="KW-1185">Reference proteome</keyword>
<dbReference type="InterPro" id="IPR008979">
    <property type="entry name" value="Galactose-bd-like_sf"/>
</dbReference>